<dbReference type="EMBL" id="CH474029">
    <property type="protein sequence ID" value="EDL89486.1"/>
    <property type="molecule type" value="Genomic_DNA"/>
</dbReference>
<gene>
    <name evidence="1" type="ORF">rCG_64233</name>
</gene>
<reference evidence="2" key="1">
    <citation type="submission" date="2005-09" db="EMBL/GenBank/DDBJ databases">
        <authorList>
            <person name="Mural R.J."/>
            <person name="Li P.W."/>
            <person name="Adams M.D."/>
            <person name="Amanatides P.G."/>
            <person name="Baden-Tillson H."/>
            <person name="Barnstead M."/>
            <person name="Chin S.H."/>
            <person name="Dew I."/>
            <person name="Evans C.A."/>
            <person name="Ferriera S."/>
            <person name="Flanigan M."/>
            <person name="Fosler C."/>
            <person name="Glodek A."/>
            <person name="Gu Z."/>
            <person name="Holt R.A."/>
            <person name="Jennings D."/>
            <person name="Kraft C.L."/>
            <person name="Lu F."/>
            <person name="Nguyen T."/>
            <person name="Nusskern D.R."/>
            <person name="Pfannkoch C.M."/>
            <person name="Sitter C."/>
            <person name="Sutton G.G."/>
            <person name="Venter J.C."/>
            <person name="Wang Z."/>
            <person name="Woodage T."/>
            <person name="Zheng X.H."/>
            <person name="Zhong F."/>
        </authorList>
    </citation>
    <scope>NUCLEOTIDE SEQUENCE [LARGE SCALE GENOMIC DNA]</scope>
    <source>
        <strain>BN</strain>
        <strain evidence="2">Sprague-Dawley</strain>
    </source>
</reference>
<dbReference type="Proteomes" id="UP000234681">
    <property type="component" value="Chromosome 7"/>
</dbReference>
<proteinExistence type="predicted"/>
<name>A6K966_RAT</name>
<sequence length="20" mass="2219">MAKFICNFAEKALSMLGKLC</sequence>
<protein>
    <submittedName>
        <fullName evidence="1">RCG64233</fullName>
    </submittedName>
</protein>
<organism evidence="1 2">
    <name type="scientific">Rattus norvegicus</name>
    <name type="common">Rat</name>
    <dbReference type="NCBI Taxonomy" id="10116"/>
    <lineage>
        <taxon>Eukaryota</taxon>
        <taxon>Metazoa</taxon>
        <taxon>Chordata</taxon>
        <taxon>Craniata</taxon>
        <taxon>Vertebrata</taxon>
        <taxon>Euteleostomi</taxon>
        <taxon>Mammalia</taxon>
        <taxon>Eutheria</taxon>
        <taxon>Euarchontoglires</taxon>
        <taxon>Glires</taxon>
        <taxon>Rodentia</taxon>
        <taxon>Myomorpha</taxon>
        <taxon>Muroidea</taxon>
        <taxon>Muridae</taxon>
        <taxon>Murinae</taxon>
        <taxon>Rattus</taxon>
    </lineage>
</organism>
<dbReference type="AlphaFoldDB" id="A6K966"/>
<accession>A6K966</accession>
<evidence type="ECO:0000313" key="1">
    <source>
        <dbReference type="EMBL" id="EDL89486.1"/>
    </source>
</evidence>
<evidence type="ECO:0000313" key="2">
    <source>
        <dbReference type="Proteomes" id="UP000234681"/>
    </source>
</evidence>